<dbReference type="InterPro" id="IPR053151">
    <property type="entry name" value="RNase_H-like"/>
</dbReference>
<gene>
    <name evidence="2" type="ORF">PIB30_065764</name>
</gene>
<sequence length="103" mass="12039">MTLEPEYRYSKENGNEVYCYLGECSVTQAELLGILDEIRLACDLGMRRIVMESDYKEAIEGIQAAIKKNKYHNNTIGEILNFKNRPWELLFHHCYRETNTCAN</sequence>
<dbReference type="InterPro" id="IPR036397">
    <property type="entry name" value="RNaseH_sf"/>
</dbReference>
<protein>
    <recommendedName>
        <fullName evidence="1">RNase H type-1 domain-containing protein</fullName>
    </recommendedName>
</protein>
<dbReference type="Proteomes" id="UP001341840">
    <property type="component" value="Unassembled WGS sequence"/>
</dbReference>
<dbReference type="PANTHER" id="PTHR47723">
    <property type="entry name" value="OS05G0353850 PROTEIN"/>
    <property type="match status" value="1"/>
</dbReference>
<reference evidence="2 3" key="1">
    <citation type="journal article" date="2023" name="Plants (Basel)">
        <title>Bridging the Gap: Combining Genomics and Transcriptomics Approaches to Understand Stylosanthes scabra, an Orphan Legume from the Brazilian Caatinga.</title>
        <authorList>
            <person name="Ferreira-Neto J.R.C."/>
            <person name="da Silva M.D."/>
            <person name="Binneck E."/>
            <person name="de Melo N.F."/>
            <person name="da Silva R.H."/>
            <person name="de Melo A.L.T.M."/>
            <person name="Pandolfi V."/>
            <person name="Bustamante F.O."/>
            <person name="Brasileiro-Vidal A.C."/>
            <person name="Benko-Iseppon A.M."/>
        </authorList>
    </citation>
    <scope>NUCLEOTIDE SEQUENCE [LARGE SCALE GENOMIC DNA]</scope>
    <source>
        <tissue evidence="2">Leaves</tissue>
    </source>
</reference>
<name>A0ABU6ZKV5_9FABA</name>
<proteinExistence type="predicted"/>
<feature type="domain" description="RNase H type-1" evidence="1">
    <location>
        <begin position="23"/>
        <end position="103"/>
    </location>
</feature>
<dbReference type="EMBL" id="JASCZI010272520">
    <property type="protein sequence ID" value="MED6222585.1"/>
    <property type="molecule type" value="Genomic_DNA"/>
</dbReference>
<dbReference type="InterPro" id="IPR002156">
    <property type="entry name" value="RNaseH_domain"/>
</dbReference>
<dbReference type="InterPro" id="IPR012337">
    <property type="entry name" value="RNaseH-like_sf"/>
</dbReference>
<evidence type="ECO:0000313" key="2">
    <source>
        <dbReference type="EMBL" id="MED6222585.1"/>
    </source>
</evidence>
<evidence type="ECO:0000259" key="1">
    <source>
        <dbReference type="Pfam" id="PF13456"/>
    </source>
</evidence>
<dbReference type="Pfam" id="PF13456">
    <property type="entry name" value="RVT_3"/>
    <property type="match status" value="1"/>
</dbReference>
<accession>A0ABU6ZKV5</accession>
<comment type="caution">
    <text evidence="2">The sequence shown here is derived from an EMBL/GenBank/DDBJ whole genome shotgun (WGS) entry which is preliminary data.</text>
</comment>
<dbReference type="SUPFAM" id="SSF53098">
    <property type="entry name" value="Ribonuclease H-like"/>
    <property type="match status" value="1"/>
</dbReference>
<dbReference type="CDD" id="cd06222">
    <property type="entry name" value="RNase_H_like"/>
    <property type="match status" value="1"/>
</dbReference>
<dbReference type="Gene3D" id="3.30.420.10">
    <property type="entry name" value="Ribonuclease H-like superfamily/Ribonuclease H"/>
    <property type="match status" value="1"/>
</dbReference>
<dbReference type="InterPro" id="IPR044730">
    <property type="entry name" value="RNase_H-like_dom_plant"/>
</dbReference>
<keyword evidence="3" id="KW-1185">Reference proteome</keyword>
<evidence type="ECO:0000313" key="3">
    <source>
        <dbReference type="Proteomes" id="UP001341840"/>
    </source>
</evidence>
<dbReference type="PANTHER" id="PTHR47723:SF19">
    <property type="entry name" value="POLYNUCLEOTIDYL TRANSFERASE, RIBONUCLEASE H-LIKE SUPERFAMILY PROTEIN"/>
    <property type="match status" value="1"/>
</dbReference>
<organism evidence="2 3">
    <name type="scientific">Stylosanthes scabra</name>
    <dbReference type="NCBI Taxonomy" id="79078"/>
    <lineage>
        <taxon>Eukaryota</taxon>
        <taxon>Viridiplantae</taxon>
        <taxon>Streptophyta</taxon>
        <taxon>Embryophyta</taxon>
        <taxon>Tracheophyta</taxon>
        <taxon>Spermatophyta</taxon>
        <taxon>Magnoliopsida</taxon>
        <taxon>eudicotyledons</taxon>
        <taxon>Gunneridae</taxon>
        <taxon>Pentapetalae</taxon>
        <taxon>rosids</taxon>
        <taxon>fabids</taxon>
        <taxon>Fabales</taxon>
        <taxon>Fabaceae</taxon>
        <taxon>Papilionoideae</taxon>
        <taxon>50 kb inversion clade</taxon>
        <taxon>dalbergioids sensu lato</taxon>
        <taxon>Dalbergieae</taxon>
        <taxon>Pterocarpus clade</taxon>
        <taxon>Stylosanthes</taxon>
    </lineage>
</organism>